<proteinExistence type="predicted"/>
<protein>
    <submittedName>
        <fullName evidence="2">Uncharacterized protein</fullName>
    </submittedName>
</protein>
<feature type="transmembrane region" description="Helical" evidence="1">
    <location>
        <begin position="70"/>
        <end position="89"/>
    </location>
</feature>
<keyword evidence="1" id="KW-1133">Transmembrane helix</keyword>
<name>A0A9X0QY72_9PROT</name>
<dbReference type="Proteomes" id="UP000600101">
    <property type="component" value="Unassembled WGS sequence"/>
</dbReference>
<dbReference type="EMBL" id="JACOMF010000005">
    <property type="protein sequence ID" value="MBC4015078.1"/>
    <property type="molecule type" value="Genomic_DNA"/>
</dbReference>
<evidence type="ECO:0000313" key="3">
    <source>
        <dbReference type="Proteomes" id="UP000600101"/>
    </source>
</evidence>
<keyword evidence="1" id="KW-0472">Membrane</keyword>
<sequence>MPAELRAGVLYMAVVFAVGVLFGPVRELVLTPTLGPGAAIVIEAVPLLLAMAWAAPWAARRFAVPPTPRARLLMGLGALLLLVLAETALDALLRGRGPGMWLERALTGHGRIGLALMAAFAVMPLLLRRRA</sequence>
<dbReference type="AlphaFoldDB" id="A0A9X0QY72"/>
<organism evidence="2 3">
    <name type="scientific">Siccirubricoccus deserti</name>
    <dbReference type="NCBI Taxonomy" id="2013562"/>
    <lineage>
        <taxon>Bacteria</taxon>
        <taxon>Pseudomonadati</taxon>
        <taxon>Pseudomonadota</taxon>
        <taxon>Alphaproteobacteria</taxon>
        <taxon>Acetobacterales</taxon>
        <taxon>Roseomonadaceae</taxon>
        <taxon>Siccirubricoccus</taxon>
    </lineage>
</organism>
<comment type="caution">
    <text evidence="2">The sequence shown here is derived from an EMBL/GenBank/DDBJ whole genome shotgun (WGS) entry which is preliminary data.</text>
</comment>
<gene>
    <name evidence="2" type="ORF">H7965_07040</name>
</gene>
<keyword evidence="3" id="KW-1185">Reference proteome</keyword>
<dbReference type="RefSeq" id="WP_186769840.1">
    <property type="nucleotide sequence ID" value="NZ_JACOMF010000005.1"/>
</dbReference>
<feature type="transmembrane region" description="Helical" evidence="1">
    <location>
        <begin position="37"/>
        <end position="58"/>
    </location>
</feature>
<feature type="transmembrane region" description="Helical" evidence="1">
    <location>
        <begin position="7"/>
        <end position="25"/>
    </location>
</feature>
<keyword evidence="1" id="KW-0812">Transmembrane</keyword>
<evidence type="ECO:0000256" key="1">
    <source>
        <dbReference type="SAM" id="Phobius"/>
    </source>
</evidence>
<feature type="transmembrane region" description="Helical" evidence="1">
    <location>
        <begin position="109"/>
        <end position="127"/>
    </location>
</feature>
<evidence type="ECO:0000313" key="2">
    <source>
        <dbReference type="EMBL" id="MBC4015078.1"/>
    </source>
</evidence>
<accession>A0A9X0QY72</accession>
<reference evidence="2" key="1">
    <citation type="submission" date="2020-08" db="EMBL/GenBank/DDBJ databases">
        <authorList>
            <person name="Hu Y."/>
            <person name="Nguyen S.V."/>
            <person name="Li F."/>
            <person name="Fanning S."/>
        </authorList>
    </citation>
    <scope>NUCLEOTIDE SEQUENCE</scope>
    <source>
        <strain evidence="2">SYSU D8009</strain>
    </source>
</reference>